<protein>
    <submittedName>
        <fullName evidence="7">Organic solute transporter subunit alpha-like</fullName>
    </submittedName>
</protein>
<feature type="transmembrane region" description="Helical" evidence="5">
    <location>
        <begin position="29"/>
        <end position="51"/>
    </location>
</feature>
<evidence type="ECO:0000256" key="4">
    <source>
        <dbReference type="ARBA" id="ARBA00023136"/>
    </source>
</evidence>
<name>A0ABM0LXL6_SACKO</name>
<feature type="transmembrane region" description="Helical" evidence="5">
    <location>
        <begin position="71"/>
        <end position="87"/>
    </location>
</feature>
<evidence type="ECO:0000256" key="1">
    <source>
        <dbReference type="ARBA" id="ARBA00004141"/>
    </source>
</evidence>
<evidence type="ECO:0000256" key="3">
    <source>
        <dbReference type="ARBA" id="ARBA00022989"/>
    </source>
</evidence>
<sequence length="140" mass="16348">MFNIGLMKSMVGDHLKDCKITPKFICIRLVLITTILQETLLSFLGTFGVIACRKSGPLANQSRTLWLNHNLLIFEMFFLLLWARHLYRTQEGNMYGIVPPSQIYRKIRQNERLNKRESLTADYRKANERTPLLSDIFEQA</sequence>
<organism evidence="6 7">
    <name type="scientific">Saccoglossus kowalevskii</name>
    <name type="common">Acorn worm</name>
    <dbReference type="NCBI Taxonomy" id="10224"/>
    <lineage>
        <taxon>Eukaryota</taxon>
        <taxon>Metazoa</taxon>
        <taxon>Hemichordata</taxon>
        <taxon>Enteropneusta</taxon>
        <taxon>Harrimaniidae</taxon>
        <taxon>Saccoglossus</taxon>
    </lineage>
</organism>
<proteinExistence type="predicted"/>
<evidence type="ECO:0000256" key="2">
    <source>
        <dbReference type="ARBA" id="ARBA00022692"/>
    </source>
</evidence>
<keyword evidence="3 5" id="KW-1133">Transmembrane helix</keyword>
<evidence type="ECO:0000256" key="5">
    <source>
        <dbReference type="SAM" id="Phobius"/>
    </source>
</evidence>
<dbReference type="GeneID" id="102805822"/>
<dbReference type="RefSeq" id="XP_006812507.1">
    <property type="nucleotide sequence ID" value="XM_006812444.1"/>
</dbReference>
<keyword evidence="4 5" id="KW-0472">Membrane</keyword>
<evidence type="ECO:0000313" key="7">
    <source>
        <dbReference type="RefSeq" id="XP_006812507.1"/>
    </source>
</evidence>
<gene>
    <name evidence="7" type="primary">LOC102805822</name>
</gene>
<evidence type="ECO:0000313" key="6">
    <source>
        <dbReference type="Proteomes" id="UP000694865"/>
    </source>
</evidence>
<dbReference type="InterPro" id="IPR005178">
    <property type="entry name" value="Ostalpha/TMEM184C"/>
</dbReference>
<dbReference type="PANTHER" id="PTHR23423">
    <property type="entry name" value="ORGANIC SOLUTE TRANSPORTER-RELATED"/>
    <property type="match status" value="1"/>
</dbReference>
<keyword evidence="2 5" id="KW-0812">Transmembrane</keyword>
<dbReference type="Pfam" id="PF03619">
    <property type="entry name" value="Solute_trans_a"/>
    <property type="match status" value="1"/>
</dbReference>
<reference evidence="7" key="1">
    <citation type="submission" date="2025-08" db="UniProtKB">
        <authorList>
            <consortium name="RefSeq"/>
        </authorList>
    </citation>
    <scope>IDENTIFICATION</scope>
    <source>
        <tissue evidence="7">Testes</tissue>
    </source>
</reference>
<keyword evidence="6" id="KW-1185">Reference proteome</keyword>
<dbReference type="Proteomes" id="UP000694865">
    <property type="component" value="Unplaced"/>
</dbReference>
<accession>A0ABM0LXL6</accession>
<comment type="subcellular location">
    <subcellularLocation>
        <location evidence="1">Membrane</location>
        <topology evidence="1">Multi-pass membrane protein</topology>
    </subcellularLocation>
</comment>